<reference evidence="2 3" key="1">
    <citation type="journal article" date="2012" name="Science">
        <title>The Paleozoic origin of enzymatic lignin decomposition reconstructed from 31 fungal genomes.</title>
        <authorList>
            <person name="Floudas D."/>
            <person name="Binder M."/>
            <person name="Riley R."/>
            <person name="Barry K."/>
            <person name="Blanchette R.A."/>
            <person name="Henrissat B."/>
            <person name="Martinez A.T."/>
            <person name="Otillar R."/>
            <person name="Spatafora J.W."/>
            <person name="Yadav J.S."/>
            <person name="Aerts A."/>
            <person name="Benoit I."/>
            <person name="Boyd A."/>
            <person name="Carlson A."/>
            <person name="Copeland A."/>
            <person name="Coutinho P.M."/>
            <person name="de Vries R.P."/>
            <person name="Ferreira P."/>
            <person name="Findley K."/>
            <person name="Foster B."/>
            <person name="Gaskell J."/>
            <person name="Glotzer D."/>
            <person name="Gorecki P."/>
            <person name="Heitman J."/>
            <person name="Hesse C."/>
            <person name="Hori C."/>
            <person name="Igarashi K."/>
            <person name="Jurgens J.A."/>
            <person name="Kallen N."/>
            <person name="Kersten P."/>
            <person name="Kohler A."/>
            <person name="Kuees U."/>
            <person name="Kumar T.K.A."/>
            <person name="Kuo A."/>
            <person name="LaButti K."/>
            <person name="Larrondo L.F."/>
            <person name="Lindquist E."/>
            <person name="Ling A."/>
            <person name="Lombard V."/>
            <person name="Lucas S."/>
            <person name="Lundell T."/>
            <person name="Martin R."/>
            <person name="McLaughlin D.J."/>
            <person name="Morgenstern I."/>
            <person name="Morin E."/>
            <person name="Murat C."/>
            <person name="Nagy L.G."/>
            <person name="Nolan M."/>
            <person name="Ohm R.A."/>
            <person name="Patyshakuliyeva A."/>
            <person name="Rokas A."/>
            <person name="Ruiz-Duenas F.J."/>
            <person name="Sabat G."/>
            <person name="Salamov A."/>
            <person name="Samejima M."/>
            <person name="Schmutz J."/>
            <person name="Slot J.C."/>
            <person name="St John F."/>
            <person name="Stenlid J."/>
            <person name="Sun H."/>
            <person name="Sun S."/>
            <person name="Syed K."/>
            <person name="Tsang A."/>
            <person name="Wiebenga A."/>
            <person name="Young D."/>
            <person name="Pisabarro A."/>
            <person name="Eastwood D.C."/>
            <person name="Martin F."/>
            <person name="Cullen D."/>
            <person name="Grigoriev I.V."/>
            <person name="Hibbett D.S."/>
        </authorList>
    </citation>
    <scope>NUCLEOTIDE SEQUENCE</scope>
    <source>
        <strain evidence="3">FP-58527</strain>
    </source>
</reference>
<evidence type="ECO:0000313" key="2">
    <source>
        <dbReference type="EMBL" id="EPS98670.1"/>
    </source>
</evidence>
<accession>S8FAM1</accession>
<keyword evidence="3" id="KW-1185">Reference proteome</keyword>
<dbReference type="HOGENOM" id="CLU_665643_0_0_1"/>
<dbReference type="EMBL" id="KE504163">
    <property type="protein sequence ID" value="EPS98670.1"/>
    <property type="molecule type" value="Genomic_DNA"/>
</dbReference>
<dbReference type="InParanoid" id="S8FAM1"/>
<protein>
    <submittedName>
        <fullName evidence="2">Uncharacterized protein</fullName>
    </submittedName>
</protein>
<sequence length="433" mass="47246">MDMRKIFSSSLSRSKSKRDCAAPGSPPTKQNTPSPKALKPTMPIAIPRRKTVCPPPCSPIRQQGSPDIVFNFDFSFSPCSFQGHGQIITRKDDWAPQFMQQRGRTNLVLAHQCHQQQKALCGLTRRNSSVRRHTEALYRNQPMRGLLAQALRTHEGAYSQGSGGDLEAEYSENIAIHDNEIIDADVLASAYASPTSSECSSVVFASPPRDTCSSDRGRQTQDQGGFADPGLTSAFQRSVASTSASVSNQTTSPDPFAHLDSPVHLASALPSPPATSRTTSVTSSPSSRVPLHPIFPHNRSSTHLLRTAAAEPIVCLNVAEAQRPERPRGRSPYPSGPVYHGRRSSSAGSRPTVTTLGRTRSSLVLSNEELERSLEKDVGVEPGRGLERGTHGREELDEKEMVRGWEMEYERGRTRGRTRGRGITVARAPPVHV</sequence>
<feature type="compositionally biased region" description="Low complexity" evidence="1">
    <location>
        <begin position="1"/>
        <end position="13"/>
    </location>
</feature>
<evidence type="ECO:0000256" key="1">
    <source>
        <dbReference type="SAM" id="MobiDB-lite"/>
    </source>
</evidence>
<feature type="region of interest" description="Disordered" evidence="1">
    <location>
        <begin position="372"/>
        <end position="395"/>
    </location>
</feature>
<feature type="region of interest" description="Disordered" evidence="1">
    <location>
        <begin position="321"/>
        <end position="358"/>
    </location>
</feature>
<organism evidence="2 3">
    <name type="scientific">Fomitopsis schrenkii</name>
    <name type="common">Brown rot fungus</name>
    <dbReference type="NCBI Taxonomy" id="2126942"/>
    <lineage>
        <taxon>Eukaryota</taxon>
        <taxon>Fungi</taxon>
        <taxon>Dikarya</taxon>
        <taxon>Basidiomycota</taxon>
        <taxon>Agaricomycotina</taxon>
        <taxon>Agaricomycetes</taxon>
        <taxon>Polyporales</taxon>
        <taxon>Fomitopsis</taxon>
    </lineage>
</organism>
<name>S8FAM1_FOMSC</name>
<gene>
    <name evidence="2" type="ORF">FOMPIDRAFT_1061230</name>
</gene>
<dbReference type="AlphaFoldDB" id="S8FAM1"/>
<dbReference type="OrthoDB" id="2754671at2759"/>
<evidence type="ECO:0000313" key="3">
    <source>
        <dbReference type="Proteomes" id="UP000015241"/>
    </source>
</evidence>
<feature type="compositionally biased region" description="Polar residues" evidence="1">
    <location>
        <begin position="344"/>
        <end position="358"/>
    </location>
</feature>
<feature type="region of interest" description="Disordered" evidence="1">
    <location>
        <begin position="1"/>
        <end position="40"/>
    </location>
</feature>
<feature type="compositionally biased region" description="Low complexity" evidence="1">
    <location>
        <begin position="262"/>
        <end position="291"/>
    </location>
</feature>
<dbReference type="Proteomes" id="UP000015241">
    <property type="component" value="Unassembled WGS sequence"/>
</dbReference>
<feature type="region of interest" description="Disordered" evidence="1">
    <location>
        <begin position="199"/>
        <end position="295"/>
    </location>
</feature>
<feature type="compositionally biased region" description="Polar residues" evidence="1">
    <location>
        <begin position="233"/>
        <end position="253"/>
    </location>
</feature>
<proteinExistence type="predicted"/>